<evidence type="ECO:0000256" key="2">
    <source>
        <dbReference type="ARBA" id="ARBA00023203"/>
    </source>
</evidence>
<dbReference type="GO" id="GO:0032432">
    <property type="term" value="C:actin filament bundle"/>
    <property type="evidence" value="ECO:0007669"/>
    <property type="project" value="TreeGrafter"/>
</dbReference>
<accession>A0A9P1GBJ5</accession>
<dbReference type="InterPro" id="IPR039959">
    <property type="entry name" value="Fimbrin/Plastin"/>
</dbReference>
<dbReference type="InterPro" id="IPR036872">
    <property type="entry name" value="CH_dom_sf"/>
</dbReference>
<comment type="caution">
    <text evidence="4">The sequence shown here is derived from an EMBL/GenBank/DDBJ whole genome shotgun (WGS) entry which is preliminary data.</text>
</comment>
<dbReference type="PROSITE" id="PS50021">
    <property type="entry name" value="CH"/>
    <property type="match status" value="1"/>
</dbReference>
<proteinExistence type="predicted"/>
<dbReference type="PANTHER" id="PTHR19961:SF18">
    <property type="entry name" value="FI19014P1"/>
    <property type="match status" value="1"/>
</dbReference>
<dbReference type="PANTHER" id="PTHR19961">
    <property type="entry name" value="FIMBRIN/PLASTIN"/>
    <property type="match status" value="1"/>
</dbReference>
<keyword evidence="6" id="KW-1185">Reference proteome</keyword>
<evidence type="ECO:0000259" key="3">
    <source>
        <dbReference type="PROSITE" id="PS50021"/>
    </source>
</evidence>
<dbReference type="GO" id="GO:0051639">
    <property type="term" value="P:actin filament network formation"/>
    <property type="evidence" value="ECO:0007669"/>
    <property type="project" value="TreeGrafter"/>
</dbReference>
<dbReference type="OrthoDB" id="69923at2759"/>
<dbReference type="AlphaFoldDB" id="A0A9P1GBJ5"/>
<gene>
    <name evidence="4" type="ORF">C1SCF055_LOCUS30085</name>
</gene>
<dbReference type="GO" id="GO:0005884">
    <property type="term" value="C:actin filament"/>
    <property type="evidence" value="ECO:0007669"/>
    <property type="project" value="TreeGrafter"/>
</dbReference>
<evidence type="ECO:0000313" key="6">
    <source>
        <dbReference type="Proteomes" id="UP001152797"/>
    </source>
</evidence>
<dbReference type="Proteomes" id="UP001152797">
    <property type="component" value="Unassembled WGS sequence"/>
</dbReference>
<reference evidence="4" key="1">
    <citation type="submission" date="2022-10" db="EMBL/GenBank/DDBJ databases">
        <authorList>
            <person name="Chen Y."/>
            <person name="Dougan E. K."/>
            <person name="Chan C."/>
            <person name="Rhodes N."/>
            <person name="Thang M."/>
        </authorList>
    </citation>
    <scope>NUCLEOTIDE SEQUENCE</scope>
</reference>
<evidence type="ECO:0000256" key="1">
    <source>
        <dbReference type="ARBA" id="ARBA00022737"/>
    </source>
</evidence>
<protein>
    <submittedName>
        <fullName evidence="5">Fimbrin</fullName>
    </submittedName>
</protein>
<dbReference type="EMBL" id="CAMXCT010003402">
    <property type="protein sequence ID" value="CAI4004287.1"/>
    <property type="molecule type" value="Genomic_DNA"/>
</dbReference>
<dbReference type="EMBL" id="CAMXCT030003402">
    <property type="protein sequence ID" value="CAL4791599.1"/>
    <property type="molecule type" value="Genomic_DNA"/>
</dbReference>
<name>A0A9P1GBJ5_9DINO</name>
<dbReference type="EMBL" id="CAMXCT020003402">
    <property type="protein sequence ID" value="CAL1157662.1"/>
    <property type="molecule type" value="Genomic_DNA"/>
</dbReference>
<keyword evidence="2" id="KW-0009">Actin-binding</keyword>
<dbReference type="Gene3D" id="1.10.418.10">
    <property type="entry name" value="Calponin-like domain"/>
    <property type="match status" value="1"/>
</dbReference>
<dbReference type="SMART" id="SM00033">
    <property type="entry name" value="CH"/>
    <property type="match status" value="1"/>
</dbReference>
<dbReference type="SUPFAM" id="SSF47576">
    <property type="entry name" value="Calponin-homology domain, CH-domain"/>
    <property type="match status" value="1"/>
</dbReference>
<evidence type="ECO:0000313" key="5">
    <source>
        <dbReference type="EMBL" id="CAL4791599.1"/>
    </source>
</evidence>
<dbReference type="Pfam" id="PF00307">
    <property type="entry name" value="CH"/>
    <property type="match status" value="1"/>
</dbReference>
<dbReference type="GO" id="GO:0051015">
    <property type="term" value="F:actin filament binding"/>
    <property type="evidence" value="ECO:0007669"/>
    <property type="project" value="InterPro"/>
</dbReference>
<dbReference type="CDD" id="cd21218">
    <property type="entry name" value="CH_PLS_FIM_rpt2"/>
    <property type="match status" value="1"/>
</dbReference>
<dbReference type="GO" id="GO:0051017">
    <property type="term" value="P:actin filament bundle assembly"/>
    <property type="evidence" value="ECO:0007669"/>
    <property type="project" value="InterPro"/>
</dbReference>
<feature type="domain" description="Calponin-homology (CH)" evidence="3">
    <location>
        <begin position="613"/>
        <end position="716"/>
    </location>
</feature>
<dbReference type="GO" id="GO:0005737">
    <property type="term" value="C:cytoplasm"/>
    <property type="evidence" value="ECO:0007669"/>
    <property type="project" value="TreeGrafter"/>
</dbReference>
<keyword evidence="1" id="KW-0677">Repeat</keyword>
<dbReference type="InterPro" id="IPR001715">
    <property type="entry name" value="CH_dom"/>
</dbReference>
<organism evidence="4">
    <name type="scientific">Cladocopium goreaui</name>
    <dbReference type="NCBI Taxonomy" id="2562237"/>
    <lineage>
        <taxon>Eukaryota</taxon>
        <taxon>Sar</taxon>
        <taxon>Alveolata</taxon>
        <taxon>Dinophyceae</taxon>
        <taxon>Suessiales</taxon>
        <taxon>Symbiodiniaceae</taxon>
        <taxon>Cladocopium</taxon>
    </lineage>
</organism>
<reference evidence="5 6" key="2">
    <citation type="submission" date="2024-05" db="EMBL/GenBank/DDBJ databases">
        <authorList>
            <person name="Chen Y."/>
            <person name="Shah S."/>
            <person name="Dougan E. K."/>
            <person name="Thang M."/>
            <person name="Chan C."/>
        </authorList>
    </citation>
    <scope>NUCLEOTIDE SEQUENCE [LARGE SCALE GENOMIC DNA]</scope>
</reference>
<evidence type="ECO:0000313" key="4">
    <source>
        <dbReference type="EMBL" id="CAI4004287.1"/>
    </source>
</evidence>
<sequence length="1127" mass="127516">MFMQHLEADARTRRFPGIFVGKPPFGSCQAKSGIEVAVPRDTTFGQRGFMDTEKPSALPSALGAALGNPVSLLALEDGETGIRPILAFQRSMEVLNQDCWHARHMAMDHARFRKIERLTARVELPDTAVTAVVVDLLREVVDTLPVPIRQIASDVLEHVEGAIYSAEAAERLPCAEKEQLAEVLGPRRPGRVDLSELQPWFAVVRRQQATLERMEQHVAEMQGVVDFHLGRRKSVLDFIVRLQGQERFILQQWLFNFWVFSYRERKARMEKMSQSVLATGSEDMVTPFLSWRLYVAQQRLVRAKEKCSEVDRQASVLANKITEVEMENQEQQRILEESLAAGAELKEKCMVEQQELSRLKQIWSDTQPELLLQVLAQSLELFFSLVVRQAGLHHLEVKHRLAKKDIRPLLDDPSAEAEAEMVLIRWINVAVTKARGHCEELLEDMSKEENQDALILVARQEEIQNLDADLSDCVALSALYAMIKAEREQKGFSVKDLIALSEVDLELRSVQLCYCLLEISPSERAKCLLVPHEIGQGETEKLQLFLAAVFAMHPMLQDLPVAMNNLQAMELQKVLYDVLDKMEDFAGSANKDALEDPTPLLHGGEETQALATISVEQILLRWVNAQLALDSATHSRPVENFGSDLQDGVALAKLLTVIAPEACVGEFSENREERLEQIIVVAGRCSDYELLTVNAVVEGQSDMLACFLAQLMLVRPNLAAQPDSLLSMHLQSLEEVCSEGLMNLTYPNPSTTMKICLQLEECWTKFKLAAQAVQDSTKCIAGIKERVHAFLGETLSHRARGQPKTMLDAKESREFLFYTSLNPERLTAMNKELILDKLMVDKVEDILRRHFRLLREIFKHYSSSKSGGTNGVDLKGLLKLFQECKLRSKEFAPFHLETIFNNHLEDKSRGDDRSLAPHEFIEVLILCAFTKFRQAASSLSEQMLLLIDLHLKPNACNDAESMFQKMAYSSPVRQVLDQHQKELFYIFQLYAFLDMSTTEAMQKENTMNITEFQMLLEDCGFLDLTLTEVAVQQIFQGIQQNATADDGAEEAVDVEGVDDDEEMSFSEFLDGLVAVAAYKFPDPFTPLSSRINTFLLQLFASIRKHWSRKRGAPRVDMMLNALQKKMR</sequence>